<dbReference type="EMBL" id="LN899821">
    <property type="protein sequence ID" value="CUV16112.1"/>
    <property type="molecule type" value="Genomic_DNA"/>
</dbReference>
<sequence>MNKLQAIGRRQLYDLVWSKPRTQLAKELGVSDVMIGKMCRQLNVPAPMPGYWASLAAGGRGKRRYVKPDLTYTVAERIGEDHEEIIGLIPKVDPDALGIPIPPMPAFKECIEQTLRRYEGLIDHVALPKSTRGTHPAVQKLMDEDERRARLVATYSWERKPEFVSPQGRLLLAGLNRLLWWWTDLGFKTSSSGTRHIQLSVVCGRYSRGFEVGLAPQNERLPSKDKKATNGPFRLRFETDSRSKDPNNGAYVFTSFDMPFFKSVTLMLLSEQERRLRDWIDWRYGNLTRFRAEAVRKAKEAEERKRQEIAAAQAALKEQREELLNSAMNGRDRAERLRGLVAEVEARLTADEHADKRFIAWKSWALGEADALDLRKRTGQELLHWLDGFQLY</sequence>
<dbReference type="AlphaFoldDB" id="A0A0S4U1I6"/>
<proteinExistence type="predicted"/>
<name>A0A0S4U1I6_RALSL</name>
<organism evidence="1">
    <name type="scientific">Ralstonia solanacearum</name>
    <name type="common">Pseudomonas solanacearum</name>
    <dbReference type="NCBI Taxonomy" id="305"/>
    <lineage>
        <taxon>Bacteria</taxon>
        <taxon>Pseudomonadati</taxon>
        <taxon>Pseudomonadota</taxon>
        <taxon>Betaproteobacteria</taxon>
        <taxon>Burkholderiales</taxon>
        <taxon>Burkholderiaceae</taxon>
        <taxon>Ralstonia</taxon>
        <taxon>Ralstonia solanacearum species complex</taxon>
    </lineage>
</organism>
<accession>A0A0S4U1I6</accession>
<protein>
    <submittedName>
        <fullName evidence="1">Hypothethical protein</fullName>
    </submittedName>
</protein>
<reference evidence="1" key="1">
    <citation type="submission" date="2015-10" db="EMBL/GenBank/DDBJ databases">
        <authorList>
            <person name="Gilbert D.G."/>
        </authorList>
    </citation>
    <scope>NUCLEOTIDE SEQUENCE</scope>
    <source>
        <strain evidence="1">Phyl III-seqv23</strain>
    </source>
</reference>
<evidence type="ECO:0000313" key="1">
    <source>
        <dbReference type="EMBL" id="CUV16112.1"/>
    </source>
</evidence>
<gene>
    <name evidence="1" type="ORF">PSS4_v1_30057</name>
</gene>